<evidence type="ECO:0000256" key="2">
    <source>
        <dbReference type="ARBA" id="ARBA00022475"/>
    </source>
</evidence>
<evidence type="ECO:0000256" key="16">
    <source>
        <dbReference type="SAM" id="MobiDB-lite"/>
    </source>
</evidence>
<proteinExistence type="predicted"/>
<feature type="repeat" description="LDL-receptor class B" evidence="15">
    <location>
        <begin position="1052"/>
        <end position="1094"/>
    </location>
</feature>
<keyword evidence="3 13" id="KW-0245">EGF-like domain</keyword>
<evidence type="ECO:0000259" key="18">
    <source>
        <dbReference type="PROSITE" id="PS50026"/>
    </source>
</evidence>
<dbReference type="PANTHER" id="PTHR46513:SF44">
    <property type="entry name" value="LDL RECEPTOR RELATED PROTEIN 4"/>
    <property type="match status" value="1"/>
</dbReference>
<feature type="repeat" description="LDL-receptor class B" evidence="15">
    <location>
        <begin position="759"/>
        <end position="801"/>
    </location>
</feature>
<dbReference type="InterPro" id="IPR050778">
    <property type="entry name" value="Cueball_EGF_LRP_Nidogen"/>
</dbReference>
<evidence type="ECO:0000256" key="4">
    <source>
        <dbReference type="ARBA" id="ARBA00022583"/>
    </source>
</evidence>
<keyword evidence="11" id="KW-0675">Receptor</keyword>
<dbReference type="SMART" id="SM00192">
    <property type="entry name" value="LDLa"/>
    <property type="match status" value="5"/>
</dbReference>
<evidence type="ECO:0000256" key="5">
    <source>
        <dbReference type="ARBA" id="ARBA00022692"/>
    </source>
</evidence>
<feature type="disulfide bond" evidence="13">
    <location>
        <begin position="239"/>
        <end position="249"/>
    </location>
</feature>
<reference evidence="19" key="1">
    <citation type="journal article" date="2020" name="Cell">
        <title>Large-Scale Comparative Analyses of Tick Genomes Elucidate Their Genetic Diversity and Vector Capacities.</title>
        <authorList>
            <consortium name="Tick Genome and Microbiome Consortium (TIGMIC)"/>
            <person name="Jia N."/>
            <person name="Wang J."/>
            <person name="Shi W."/>
            <person name="Du L."/>
            <person name="Sun Y."/>
            <person name="Zhan W."/>
            <person name="Jiang J.F."/>
            <person name="Wang Q."/>
            <person name="Zhang B."/>
            <person name="Ji P."/>
            <person name="Bell-Sakyi L."/>
            <person name="Cui X.M."/>
            <person name="Yuan T.T."/>
            <person name="Jiang B.G."/>
            <person name="Yang W.F."/>
            <person name="Lam T.T."/>
            <person name="Chang Q.C."/>
            <person name="Ding S.J."/>
            <person name="Wang X.J."/>
            <person name="Zhu J.G."/>
            <person name="Ruan X.D."/>
            <person name="Zhao L."/>
            <person name="Wei J.T."/>
            <person name="Ye R.Z."/>
            <person name="Que T.C."/>
            <person name="Du C.H."/>
            <person name="Zhou Y.H."/>
            <person name="Cheng J.X."/>
            <person name="Dai P.F."/>
            <person name="Guo W.B."/>
            <person name="Han X.H."/>
            <person name="Huang E.J."/>
            <person name="Li L.F."/>
            <person name="Wei W."/>
            <person name="Gao Y.C."/>
            <person name="Liu J.Z."/>
            <person name="Shao H.Z."/>
            <person name="Wang X."/>
            <person name="Wang C.C."/>
            <person name="Yang T.C."/>
            <person name="Huo Q.B."/>
            <person name="Li W."/>
            <person name="Chen H.Y."/>
            <person name="Chen S.E."/>
            <person name="Zhou L.G."/>
            <person name="Ni X.B."/>
            <person name="Tian J.H."/>
            <person name="Sheng Y."/>
            <person name="Liu T."/>
            <person name="Pan Y.S."/>
            <person name="Xia L.Y."/>
            <person name="Li J."/>
            <person name="Zhao F."/>
            <person name="Cao W.C."/>
        </authorList>
    </citation>
    <scope>NUCLEOTIDE SEQUENCE</scope>
    <source>
        <strain evidence="19">Rsan-2018</strain>
    </source>
</reference>
<dbReference type="PROSITE" id="PS00010">
    <property type="entry name" value="ASX_HYDROXYL"/>
    <property type="match status" value="1"/>
</dbReference>
<comment type="caution">
    <text evidence="19">The sequence shown here is derived from an EMBL/GenBank/DDBJ whole genome shotgun (WGS) entry which is preliminary data.</text>
</comment>
<feature type="disulfide bond" evidence="14">
    <location>
        <begin position="35"/>
        <end position="47"/>
    </location>
</feature>
<feature type="repeat" description="LDL-receptor class B" evidence="15">
    <location>
        <begin position="1139"/>
        <end position="1180"/>
    </location>
</feature>
<dbReference type="CDD" id="cd00054">
    <property type="entry name" value="EGF_CA"/>
    <property type="match status" value="1"/>
</dbReference>
<dbReference type="InterPro" id="IPR002172">
    <property type="entry name" value="LDrepeatLR_classA_rpt"/>
</dbReference>
<dbReference type="SMART" id="SM00179">
    <property type="entry name" value="EGF_CA"/>
    <property type="match status" value="2"/>
</dbReference>
<dbReference type="PROSITE" id="PS01209">
    <property type="entry name" value="LDLRA_1"/>
    <property type="match status" value="4"/>
</dbReference>
<accession>A0A9D4Q6Q3</accession>
<dbReference type="Proteomes" id="UP000821837">
    <property type="component" value="Unassembled WGS sequence"/>
</dbReference>
<feature type="disulfide bond" evidence="14">
    <location>
        <begin position="75"/>
        <end position="87"/>
    </location>
</feature>
<dbReference type="GO" id="GO:0005886">
    <property type="term" value="C:plasma membrane"/>
    <property type="evidence" value="ECO:0007669"/>
    <property type="project" value="UniProtKB-SubCell"/>
</dbReference>
<dbReference type="PROSITE" id="PS01187">
    <property type="entry name" value="EGF_CA"/>
    <property type="match status" value="1"/>
</dbReference>
<keyword evidence="12" id="KW-0325">Glycoprotein</keyword>
<dbReference type="FunFam" id="2.120.10.30:FF:000008">
    <property type="entry name" value="Low-density lipoprotein receptor-related protein 4"/>
    <property type="match status" value="2"/>
</dbReference>
<evidence type="ECO:0000313" key="20">
    <source>
        <dbReference type="Proteomes" id="UP000821837"/>
    </source>
</evidence>
<feature type="transmembrane region" description="Helical" evidence="17">
    <location>
        <begin position="1241"/>
        <end position="1262"/>
    </location>
</feature>
<keyword evidence="9 17" id="KW-0472">Membrane</keyword>
<name>A0A9D4Q6Q3_RHISA</name>
<dbReference type="PRINTS" id="PR00261">
    <property type="entry name" value="LDLRECEPTOR"/>
</dbReference>
<keyword evidence="5 17" id="KW-0812">Transmembrane</keyword>
<gene>
    <name evidence="19" type="ORF">HPB52_002016</name>
</gene>
<dbReference type="GO" id="GO:0005509">
    <property type="term" value="F:calcium ion binding"/>
    <property type="evidence" value="ECO:0007669"/>
    <property type="project" value="InterPro"/>
</dbReference>
<evidence type="ECO:0000256" key="1">
    <source>
        <dbReference type="ARBA" id="ARBA00004251"/>
    </source>
</evidence>
<dbReference type="Gene3D" id="4.10.400.10">
    <property type="entry name" value="Low-density Lipoprotein Receptor"/>
    <property type="match status" value="5"/>
</dbReference>
<dbReference type="SUPFAM" id="SSF57424">
    <property type="entry name" value="LDL receptor-like module"/>
    <property type="match status" value="5"/>
</dbReference>
<keyword evidence="8 17" id="KW-1133">Transmembrane helix</keyword>
<dbReference type="InterPro" id="IPR000742">
    <property type="entry name" value="EGF"/>
</dbReference>
<evidence type="ECO:0000256" key="11">
    <source>
        <dbReference type="ARBA" id="ARBA00023170"/>
    </source>
</evidence>
<organism evidence="19 20">
    <name type="scientific">Rhipicephalus sanguineus</name>
    <name type="common">Brown dog tick</name>
    <name type="synonym">Ixodes sanguineus</name>
    <dbReference type="NCBI Taxonomy" id="34632"/>
    <lineage>
        <taxon>Eukaryota</taxon>
        <taxon>Metazoa</taxon>
        <taxon>Ecdysozoa</taxon>
        <taxon>Arthropoda</taxon>
        <taxon>Chelicerata</taxon>
        <taxon>Arachnida</taxon>
        <taxon>Acari</taxon>
        <taxon>Parasitiformes</taxon>
        <taxon>Ixodida</taxon>
        <taxon>Ixodoidea</taxon>
        <taxon>Ixodidae</taxon>
        <taxon>Rhipicephalinae</taxon>
        <taxon>Rhipicephalus</taxon>
        <taxon>Rhipicephalus</taxon>
    </lineage>
</organism>
<dbReference type="SMART" id="SM00135">
    <property type="entry name" value="LY"/>
    <property type="match status" value="16"/>
</dbReference>
<dbReference type="PROSITE" id="PS01186">
    <property type="entry name" value="EGF_2"/>
    <property type="match status" value="1"/>
</dbReference>
<keyword evidence="7" id="KW-0677">Repeat</keyword>
<dbReference type="PROSITE" id="PS51120">
    <property type="entry name" value="LDLRB"/>
    <property type="match status" value="12"/>
</dbReference>
<dbReference type="SUPFAM" id="SSF57196">
    <property type="entry name" value="EGF/Laminin"/>
    <property type="match status" value="1"/>
</dbReference>
<dbReference type="InterPro" id="IPR001881">
    <property type="entry name" value="EGF-like_Ca-bd_dom"/>
</dbReference>
<dbReference type="Pfam" id="PF12662">
    <property type="entry name" value="cEGF"/>
    <property type="match status" value="1"/>
</dbReference>
<feature type="repeat" description="LDL-receptor class B" evidence="15">
    <location>
        <begin position="715"/>
        <end position="758"/>
    </location>
</feature>
<feature type="disulfide bond" evidence="14">
    <location>
        <begin position="54"/>
        <end position="69"/>
    </location>
</feature>
<feature type="disulfide bond" evidence="14">
    <location>
        <begin position="162"/>
        <end position="180"/>
    </location>
</feature>
<feature type="repeat" description="LDL-receptor class B" evidence="15">
    <location>
        <begin position="672"/>
        <end position="714"/>
    </location>
</feature>
<dbReference type="InterPro" id="IPR018097">
    <property type="entry name" value="EGF_Ca-bd_CS"/>
</dbReference>
<dbReference type="InterPro" id="IPR036055">
    <property type="entry name" value="LDL_receptor-like_sf"/>
</dbReference>
<evidence type="ECO:0000313" key="19">
    <source>
        <dbReference type="EMBL" id="KAH7967722.1"/>
    </source>
</evidence>
<dbReference type="EMBL" id="JABSTV010001248">
    <property type="protein sequence ID" value="KAH7967722.1"/>
    <property type="molecule type" value="Genomic_DNA"/>
</dbReference>
<dbReference type="InterPro" id="IPR009030">
    <property type="entry name" value="Growth_fac_rcpt_cys_sf"/>
</dbReference>
<sequence>MTGGCISLAWRCDKDIDCVDGSDEGGCTAFTSNLCLEEDFQCRSGRCVGMNYRCNGDNDCGDWSDEEGCEGKSACQEGEFRCEDGFCINVDWKCDGDADCDDHSDERDCPPRQCAAHEFQCLSGKCIQLEWRCDGDFDCSDNSDEDGCVGREVACDPGHFRCLDGTCIVERLVCNGTPDCPDRSDEAQNTTCKTSTPCREDGFPCQHQCMATATGQRCSCKEGYQLAPDGRSCLDVDECTYEGTCSQACVNTVPSFQCLCKEGYRLRDDKRHCKAQGSEAYVVFANGADIRRITMDKSEYTSVAAKLQNAVALDYHLALDTLFWSDITVDVIKACSLSNCTADSVRTVVSRGLGNPDGLAVDWLMERVYWTDSGMGRVESVGVDGHQRRALVWKDLDKPRAIVVYPQYSSVFWTDWGARPRIERIYTDGSGRRAIADTSLFWPNGLTIDYGSDRIFWADAKHHQIESADLDGANRKKVIEAGLPHPFAVTIFEDTLYWTDWQTKSIHTATKFGQHEPSIFHPKLSFPMDIKVVQSLRQPDGSNPCTLSDIKCSHMCVSNNETASCACPSGLHLQADGLTCVEKPDSFLLFAHRGDIRRLCLNCTDDVDVTIPLRSAISAVDLDWDATTDMIFWTDVTHHSILKAKWNGDGQEVVVGTNAESVAGLALDWVNRKLYWTDAANDRIEVANLDGSHRAVLIYDGLDKPRGIVVDPIRGYMYWTDLGDLPKIERASMAGQQRSVIVQHNLTWPNALAMDYSTETLYWTDGATKTIELIHIATMKRKVLMSQDLPHPFGLTVFDGRVYWTDWEKKAILSADAATGENRRTVLPGRDGLRNILVFHRNRPTVPNACSSNNGGCSHMCLIAPKPKGFLCACPTGTILLNDTKTCSRGMRRFLIFSRRTEIRKMSLDVPYWADVVVPLRNLRNVVAVDVDTTDEQIYYADAERHVIQSCDTDGRRVKDVVSFGLETLGGLAIDTIGRKLYWTDSGRSLIEVSELDGKHRHVLVWKDVDSPRAIVLHYEKGRVDLNGTNVEVIIDNDLEAADGLALDWIARNIYWADSRRKTIEVARADGSSRKLLINLDLDEPRALALFPEKGYIFWSDWGKLPKIERSFLDGSARRVIIATDLGWPNGLAIDYETERLYWVDAQLDCIEFSDLNGKSRQKLIEGVSHPFGLTQYQSYIYWTDWHTKAIEKAHKDTGAERVIIRDNIEYLMEIKMVARSRQTGTNSCSVRNDPMFQSTYIALGVVGGALVLLLLGALLLWCKKIKSNRSLERVQAPHMARYSNHSPGPADYLDKKPWGWSPKVRYDNHEPALVGIGGKDKLDNLEVAALVSKRLDELESGMITLSSGGGDGKGLYSLGLQGCPTPPSPPRVACPRHSPHSVRSGGSLRRTLPHDIHQQPHHHQHHLPSVETDI</sequence>
<dbReference type="Gene3D" id="2.10.25.10">
    <property type="entry name" value="Laminin"/>
    <property type="match status" value="2"/>
</dbReference>
<feature type="repeat" description="LDL-receptor class B" evidence="15">
    <location>
        <begin position="453"/>
        <end position="495"/>
    </location>
</feature>
<evidence type="ECO:0000256" key="17">
    <source>
        <dbReference type="SAM" id="Phobius"/>
    </source>
</evidence>
<evidence type="ECO:0000256" key="7">
    <source>
        <dbReference type="ARBA" id="ARBA00022737"/>
    </source>
</evidence>
<dbReference type="InterPro" id="IPR023415">
    <property type="entry name" value="LDLR_class-A_CS"/>
</dbReference>
<dbReference type="InterPro" id="IPR011042">
    <property type="entry name" value="6-blade_b-propeller_TolB-like"/>
</dbReference>
<protein>
    <recommendedName>
        <fullName evidence="18">EGF-like domain-containing protein</fullName>
    </recommendedName>
</protein>
<feature type="disulfide bond" evidence="14">
    <location>
        <begin position="155"/>
        <end position="167"/>
    </location>
</feature>
<evidence type="ECO:0000256" key="10">
    <source>
        <dbReference type="ARBA" id="ARBA00023157"/>
    </source>
</evidence>
<dbReference type="Pfam" id="PF14670">
    <property type="entry name" value="FXa_inhibition"/>
    <property type="match status" value="1"/>
</dbReference>
<dbReference type="InterPro" id="IPR000033">
    <property type="entry name" value="LDLR_classB_rpt"/>
</dbReference>
<dbReference type="FunFam" id="4.10.400.10:FF:000034">
    <property type="entry name" value="Low-density lipoprotein receptor-related protein 2"/>
    <property type="match status" value="1"/>
</dbReference>
<dbReference type="PROSITE" id="PS50068">
    <property type="entry name" value="LDLRA_2"/>
    <property type="match status" value="5"/>
</dbReference>
<evidence type="ECO:0000256" key="6">
    <source>
        <dbReference type="ARBA" id="ARBA00022729"/>
    </source>
</evidence>
<evidence type="ECO:0000256" key="13">
    <source>
        <dbReference type="PROSITE-ProRule" id="PRU00076"/>
    </source>
</evidence>
<feature type="disulfide bond" evidence="14">
    <location>
        <begin position="133"/>
        <end position="148"/>
    </location>
</feature>
<dbReference type="Pfam" id="PF00058">
    <property type="entry name" value="Ldl_recept_b"/>
    <property type="match status" value="11"/>
</dbReference>
<evidence type="ECO:0000256" key="3">
    <source>
        <dbReference type="ARBA" id="ARBA00022536"/>
    </source>
</evidence>
<dbReference type="CDD" id="cd00112">
    <property type="entry name" value="LDLa"/>
    <property type="match status" value="5"/>
</dbReference>
<dbReference type="SUPFAM" id="SSF57184">
    <property type="entry name" value="Growth factor receptor domain"/>
    <property type="match status" value="1"/>
</dbReference>
<feature type="region of interest" description="Disordered" evidence="16">
    <location>
        <begin position="1367"/>
        <end position="1415"/>
    </location>
</feature>
<feature type="repeat" description="LDL-receptor class B" evidence="15">
    <location>
        <begin position="366"/>
        <end position="408"/>
    </location>
</feature>
<dbReference type="SUPFAM" id="SSF63825">
    <property type="entry name" value="YWTD domain"/>
    <property type="match status" value="4"/>
</dbReference>
<comment type="subcellular location">
    <subcellularLocation>
        <location evidence="1">Cell membrane</location>
        <topology evidence="1">Single-pass type I membrane protein</topology>
    </subcellularLocation>
</comment>
<evidence type="ECO:0000256" key="14">
    <source>
        <dbReference type="PROSITE-ProRule" id="PRU00124"/>
    </source>
</evidence>
<dbReference type="InterPro" id="IPR026823">
    <property type="entry name" value="cEGF"/>
</dbReference>
<dbReference type="GO" id="GO:0006897">
    <property type="term" value="P:endocytosis"/>
    <property type="evidence" value="ECO:0007669"/>
    <property type="project" value="UniProtKB-KW"/>
</dbReference>
<feature type="disulfide bond" evidence="14">
    <location>
        <begin position="42"/>
        <end position="60"/>
    </location>
</feature>
<keyword evidence="10 13" id="KW-1015">Disulfide bond</keyword>
<feature type="repeat" description="LDL-receptor class B" evidence="15">
    <location>
        <begin position="1095"/>
        <end position="1138"/>
    </location>
</feature>
<evidence type="ECO:0000256" key="9">
    <source>
        <dbReference type="ARBA" id="ARBA00023136"/>
    </source>
</evidence>
<feature type="repeat" description="LDL-receptor class B" evidence="15">
    <location>
        <begin position="979"/>
        <end position="1021"/>
    </location>
</feature>
<feature type="disulfide bond" evidence="14">
    <location>
        <begin position="94"/>
        <end position="109"/>
    </location>
</feature>
<dbReference type="PROSITE" id="PS50026">
    <property type="entry name" value="EGF_3"/>
    <property type="match status" value="1"/>
</dbReference>
<comment type="caution">
    <text evidence="13">Lacks conserved residue(s) required for the propagation of feature annotation.</text>
</comment>
<evidence type="ECO:0000256" key="8">
    <source>
        <dbReference type="ARBA" id="ARBA00022989"/>
    </source>
</evidence>
<dbReference type="PANTHER" id="PTHR46513">
    <property type="entry name" value="VITELLOGENIN RECEPTOR-LIKE PROTEIN-RELATED-RELATED"/>
    <property type="match status" value="1"/>
</dbReference>
<feature type="disulfide bond" evidence="14">
    <location>
        <begin position="121"/>
        <end position="139"/>
    </location>
</feature>
<dbReference type="VEuPathDB" id="VectorBase:RSAN_039471"/>
<keyword evidence="20" id="KW-1185">Reference proteome</keyword>
<evidence type="ECO:0000256" key="12">
    <source>
        <dbReference type="ARBA" id="ARBA00023180"/>
    </source>
</evidence>
<reference evidence="19" key="2">
    <citation type="submission" date="2021-09" db="EMBL/GenBank/DDBJ databases">
        <authorList>
            <person name="Jia N."/>
            <person name="Wang J."/>
            <person name="Shi W."/>
            <person name="Du L."/>
            <person name="Sun Y."/>
            <person name="Zhan W."/>
            <person name="Jiang J."/>
            <person name="Wang Q."/>
            <person name="Zhang B."/>
            <person name="Ji P."/>
            <person name="Sakyi L.B."/>
            <person name="Cui X."/>
            <person name="Yuan T."/>
            <person name="Jiang B."/>
            <person name="Yang W."/>
            <person name="Lam T.T.-Y."/>
            <person name="Chang Q."/>
            <person name="Ding S."/>
            <person name="Wang X."/>
            <person name="Zhu J."/>
            <person name="Ruan X."/>
            <person name="Zhao L."/>
            <person name="Wei J."/>
            <person name="Que T."/>
            <person name="Du C."/>
            <person name="Cheng J."/>
            <person name="Dai P."/>
            <person name="Han X."/>
            <person name="Huang E."/>
            <person name="Gao Y."/>
            <person name="Liu J."/>
            <person name="Shao H."/>
            <person name="Ye R."/>
            <person name="Li L."/>
            <person name="Wei W."/>
            <person name="Wang X."/>
            <person name="Wang C."/>
            <person name="Huo Q."/>
            <person name="Li W."/>
            <person name="Guo W."/>
            <person name="Chen H."/>
            <person name="Chen S."/>
            <person name="Zhou L."/>
            <person name="Zhou L."/>
            <person name="Ni X."/>
            <person name="Tian J."/>
            <person name="Zhou Y."/>
            <person name="Sheng Y."/>
            <person name="Liu T."/>
            <person name="Pan Y."/>
            <person name="Xia L."/>
            <person name="Li J."/>
            <person name="Zhao F."/>
            <person name="Cao W."/>
        </authorList>
    </citation>
    <scope>NUCLEOTIDE SEQUENCE</scope>
    <source>
        <strain evidence="19">Rsan-2018</strain>
        <tissue evidence="19">Larvae</tissue>
    </source>
</reference>
<dbReference type="FunFam" id="2.120.10.30:FF:000241">
    <property type="entry name" value="Low-density lipoprotein receptor-related protein 6"/>
    <property type="match status" value="1"/>
</dbReference>
<keyword evidence="2" id="KW-1003">Cell membrane</keyword>
<keyword evidence="6" id="KW-0732">Signal</keyword>
<dbReference type="FunFam" id="4.10.400.10:FF:000124">
    <property type="entry name" value="Low density lipoprotein receptor"/>
    <property type="match status" value="1"/>
</dbReference>
<dbReference type="Gene3D" id="2.120.10.30">
    <property type="entry name" value="TolB, C-terminal domain"/>
    <property type="match status" value="4"/>
</dbReference>
<feature type="domain" description="EGF-like" evidence="18">
    <location>
        <begin position="235"/>
        <end position="274"/>
    </location>
</feature>
<evidence type="ECO:0000256" key="15">
    <source>
        <dbReference type="PROSITE-ProRule" id="PRU00461"/>
    </source>
</evidence>
<feature type="repeat" description="LDL-receptor class B" evidence="15">
    <location>
        <begin position="409"/>
        <end position="452"/>
    </location>
</feature>
<dbReference type="SMART" id="SM00181">
    <property type="entry name" value="EGF"/>
    <property type="match status" value="4"/>
</dbReference>
<dbReference type="Pfam" id="PF00057">
    <property type="entry name" value="Ldl_recept_a"/>
    <property type="match status" value="5"/>
</dbReference>
<feature type="disulfide bond" evidence="14">
    <location>
        <begin position="12"/>
        <end position="27"/>
    </location>
</feature>
<feature type="repeat" description="LDL-receptor class B" evidence="15">
    <location>
        <begin position="320"/>
        <end position="365"/>
    </location>
</feature>
<dbReference type="InterPro" id="IPR000152">
    <property type="entry name" value="EGF-type_Asp/Asn_hydroxyl_site"/>
</dbReference>
<feature type="disulfide bond" evidence="14">
    <location>
        <begin position="114"/>
        <end position="126"/>
    </location>
</feature>
<feature type="disulfide bond" evidence="14">
    <location>
        <begin position="82"/>
        <end position="100"/>
    </location>
</feature>
<feature type="repeat" description="LDL-receptor class B" evidence="15">
    <location>
        <begin position="629"/>
        <end position="671"/>
    </location>
</feature>
<dbReference type="FunFam" id="2.10.25.10:FF:000037">
    <property type="entry name" value="Signal peptide, CUB domain and EGF-like domain-containing 2"/>
    <property type="match status" value="1"/>
</dbReference>
<keyword evidence="4" id="KW-0254">Endocytosis</keyword>